<organism evidence="3 4">
    <name type="scientific">Alicyclobacillus macrosporangiidus</name>
    <dbReference type="NCBI Taxonomy" id="392015"/>
    <lineage>
        <taxon>Bacteria</taxon>
        <taxon>Bacillati</taxon>
        <taxon>Bacillota</taxon>
        <taxon>Bacilli</taxon>
        <taxon>Bacillales</taxon>
        <taxon>Alicyclobacillaceae</taxon>
        <taxon>Alicyclobacillus</taxon>
    </lineage>
</organism>
<evidence type="ECO:0000256" key="1">
    <source>
        <dbReference type="SAM" id="MobiDB-lite"/>
    </source>
</evidence>
<feature type="region of interest" description="Disordered" evidence="1">
    <location>
        <begin position="23"/>
        <end position="82"/>
    </location>
</feature>
<feature type="compositionally biased region" description="Low complexity" evidence="1">
    <location>
        <begin position="56"/>
        <end position="76"/>
    </location>
</feature>
<evidence type="ECO:0008006" key="5">
    <source>
        <dbReference type="Google" id="ProtNLM"/>
    </source>
</evidence>
<keyword evidence="4" id="KW-1185">Reference proteome</keyword>
<feature type="chain" id="PRO_5010300668" description="Lipoprotein" evidence="2">
    <location>
        <begin position="25"/>
        <end position="259"/>
    </location>
</feature>
<evidence type="ECO:0000313" key="3">
    <source>
        <dbReference type="EMBL" id="SFV02674.1"/>
    </source>
</evidence>
<accession>A0A1I7KZF2</accession>
<evidence type="ECO:0000313" key="4">
    <source>
        <dbReference type="Proteomes" id="UP000183508"/>
    </source>
</evidence>
<dbReference type="STRING" id="392015.SAMN05421543_12145"/>
<dbReference type="Proteomes" id="UP000183508">
    <property type="component" value="Unassembled WGS sequence"/>
</dbReference>
<dbReference type="PROSITE" id="PS51257">
    <property type="entry name" value="PROKAR_LIPOPROTEIN"/>
    <property type="match status" value="1"/>
</dbReference>
<keyword evidence="2" id="KW-0732">Signal</keyword>
<dbReference type="AlphaFoldDB" id="A0A1I7KZF2"/>
<reference evidence="4" key="1">
    <citation type="submission" date="2016-10" db="EMBL/GenBank/DDBJ databases">
        <authorList>
            <person name="Varghese N."/>
        </authorList>
    </citation>
    <scope>NUCLEOTIDE SEQUENCE [LARGE SCALE GENOMIC DNA]</scope>
    <source>
        <strain evidence="4">DSM 17980</strain>
    </source>
</reference>
<feature type="signal peptide" evidence="2">
    <location>
        <begin position="1"/>
        <end position="24"/>
    </location>
</feature>
<protein>
    <recommendedName>
        <fullName evidence="5">Lipoprotein</fullName>
    </recommendedName>
</protein>
<evidence type="ECO:0000256" key="2">
    <source>
        <dbReference type="SAM" id="SignalP"/>
    </source>
</evidence>
<proteinExistence type="predicted"/>
<sequence length="259" mass="26922">MKRWFGWVSLLSVVALAACGPQPAAGPSNAGEPGAGQSAMGQPVTGQPASDRTADAGRGTAQAGGTAQGAGNAAQGNGTGTGAGNGTAGAAAGVTGPGTGAAGSRPSTQVLRWTAEGMPESATARLYRSDNQRFSMYVLPDCTASAEEPGRDVVLFQPNAHVFMRVQRYPAGTSVDTLRQQVEAQLKTVAAPQVVRDDGSIPFLSKAIHYVAYNQKDVVEAVIFQSRGVWFTATVYASREFEGYGRFFAMMETIQPEDV</sequence>
<dbReference type="OrthoDB" id="2735367at2"/>
<name>A0A1I7KZF2_9BACL</name>
<gene>
    <name evidence="3" type="ORF">SAMN05421543_12145</name>
</gene>
<dbReference type="RefSeq" id="WP_074955329.1">
    <property type="nucleotide sequence ID" value="NZ_FPBV01000021.1"/>
</dbReference>
<dbReference type="EMBL" id="FPBV01000021">
    <property type="protein sequence ID" value="SFV02674.1"/>
    <property type="molecule type" value="Genomic_DNA"/>
</dbReference>